<evidence type="ECO:0000313" key="6">
    <source>
        <dbReference type="Proteomes" id="UP001180087"/>
    </source>
</evidence>
<evidence type="ECO:0000256" key="2">
    <source>
        <dbReference type="RuleBase" id="RU362119"/>
    </source>
</evidence>
<organism evidence="5 6">
    <name type="scientific">Aciduricibacillus chroicocephali</name>
    <dbReference type="NCBI Taxonomy" id="3054939"/>
    <lineage>
        <taxon>Bacteria</taxon>
        <taxon>Bacillati</taxon>
        <taxon>Bacillota</taxon>
        <taxon>Bacilli</taxon>
        <taxon>Bacillales</taxon>
        <taxon>Bacillaceae</taxon>
        <taxon>Aciduricibacillus</taxon>
    </lineage>
</organism>
<dbReference type="PANTHER" id="PTHR11575">
    <property type="entry name" value="5'-NUCLEOTIDASE-RELATED"/>
    <property type="match status" value="1"/>
</dbReference>
<dbReference type="InterPro" id="IPR006179">
    <property type="entry name" value="5_nucleotidase/apyrase"/>
</dbReference>
<dbReference type="EMBL" id="CP129113">
    <property type="protein sequence ID" value="WLV23890.1"/>
    <property type="molecule type" value="Genomic_DNA"/>
</dbReference>
<sequence>MMQEQLYFYFTNDFHSNFQQWPRVAAYLKNERAKWQSRNRDVYLFDIGDHIDRVAAITEATLGKANVGLMNDIGYDAVTLGNNEGITLPHEDLQHLYDHSKFTVICSNLQTATGTKPFWLLDRKTIRTRHGTKIGIIGLTAPFAAFYKKLGWEISDPERFLGDEIASLKAEHDILILLSHLGLSEDEKIAQAWPEIDIIMGGHTHHLLKNGKYVNGVLLTAAGKGCHYAGAVHIEWDLILNRVTEKSGHAENLETYPEDGQTADSLKKLEKDAERKLSVTVAELNYDLKKDWFKKTPLMQALTETMEEWTGADCAMLNSGVILGDLTAGKVTRGDLHRICPHPINPCVVEVDGDELLEIIRAGETEELTHYELKGFGFRGKVIGKMVLSGIEPIREEKADLSFIKSAKIHGEEIDLKGNYKLATADSFTFGRLFPEIAKAREKKYFLPEFLRDLLLLALQRLP</sequence>
<comment type="similarity">
    <text evidence="2">Belongs to the 5'-nucleotidase family.</text>
</comment>
<dbReference type="InterPro" id="IPR008334">
    <property type="entry name" value="5'-Nucleotdase_C"/>
</dbReference>
<dbReference type="Gene3D" id="3.60.21.10">
    <property type="match status" value="1"/>
</dbReference>
<protein>
    <submittedName>
        <fullName evidence="5">Bifunctional UDP-sugar hydrolase/5'-nucleotidase</fullName>
    </submittedName>
</protein>
<keyword evidence="6" id="KW-1185">Reference proteome</keyword>
<name>A0ABY9KT66_9BACI</name>
<evidence type="ECO:0000256" key="1">
    <source>
        <dbReference type="ARBA" id="ARBA00022729"/>
    </source>
</evidence>
<dbReference type="Pfam" id="PF02872">
    <property type="entry name" value="5_nucleotid_C"/>
    <property type="match status" value="1"/>
</dbReference>
<gene>
    <name evidence="5" type="ORF">QR721_09615</name>
</gene>
<dbReference type="Gene3D" id="3.90.780.10">
    <property type="entry name" value="5'-Nucleotidase, C-terminal domain"/>
    <property type="match status" value="1"/>
</dbReference>
<dbReference type="GO" id="GO:0016787">
    <property type="term" value="F:hydrolase activity"/>
    <property type="evidence" value="ECO:0007669"/>
    <property type="project" value="UniProtKB-KW"/>
</dbReference>
<dbReference type="CDD" id="cd00845">
    <property type="entry name" value="MPP_UshA_N_like"/>
    <property type="match status" value="1"/>
</dbReference>
<dbReference type="SUPFAM" id="SSF55816">
    <property type="entry name" value="5'-nucleotidase (syn. UDP-sugar hydrolase), C-terminal domain"/>
    <property type="match status" value="1"/>
</dbReference>
<reference evidence="5" key="1">
    <citation type="submission" date="2023-06" db="EMBL/GenBank/DDBJ databases">
        <title>A Treasure from Seagulls: Isolation and Description of Aciduricobacillus qingdaonensis gen. nov., sp. nov., a Rare Obligately Uric Acid-utilizing Member in the Family Bacillaceae.</title>
        <authorList>
            <person name="Liu W."/>
            <person name="Wang B."/>
        </authorList>
    </citation>
    <scope>NUCLEOTIDE SEQUENCE</scope>
    <source>
        <strain evidence="5">44XB</strain>
    </source>
</reference>
<dbReference type="InterPro" id="IPR011240">
    <property type="entry name" value="Pesterase_YunD"/>
</dbReference>
<dbReference type="Proteomes" id="UP001180087">
    <property type="component" value="Chromosome"/>
</dbReference>
<dbReference type="InterPro" id="IPR029052">
    <property type="entry name" value="Metallo-depent_PP-like"/>
</dbReference>
<evidence type="ECO:0000259" key="3">
    <source>
        <dbReference type="Pfam" id="PF00149"/>
    </source>
</evidence>
<dbReference type="PIRSF" id="PIRSF036361">
    <property type="entry name" value="YunD"/>
    <property type="match status" value="1"/>
</dbReference>
<evidence type="ECO:0000313" key="5">
    <source>
        <dbReference type="EMBL" id="WLV23890.1"/>
    </source>
</evidence>
<accession>A0ABY9KT66</accession>
<dbReference type="PANTHER" id="PTHR11575:SF23">
    <property type="entry name" value="5-NUCLEOTIDASE FAMILY PROTEIN"/>
    <property type="match status" value="1"/>
</dbReference>
<keyword evidence="2 5" id="KW-0378">Hydrolase</keyword>
<keyword evidence="1" id="KW-0732">Signal</keyword>
<dbReference type="Pfam" id="PF00149">
    <property type="entry name" value="Metallophos"/>
    <property type="match status" value="1"/>
</dbReference>
<dbReference type="SUPFAM" id="SSF56300">
    <property type="entry name" value="Metallo-dependent phosphatases"/>
    <property type="match status" value="1"/>
</dbReference>
<feature type="domain" description="5'-Nucleotidase C-terminal" evidence="4">
    <location>
        <begin position="285"/>
        <end position="426"/>
    </location>
</feature>
<feature type="domain" description="Calcineurin-like phosphoesterase" evidence="3">
    <location>
        <begin position="8"/>
        <end position="206"/>
    </location>
</feature>
<dbReference type="InterPro" id="IPR036907">
    <property type="entry name" value="5'-Nucleotdase_C_sf"/>
</dbReference>
<dbReference type="InterPro" id="IPR004843">
    <property type="entry name" value="Calcineurin-like_PHP"/>
</dbReference>
<evidence type="ECO:0000259" key="4">
    <source>
        <dbReference type="Pfam" id="PF02872"/>
    </source>
</evidence>
<dbReference type="PRINTS" id="PR01607">
    <property type="entry name" value="APYRASEFAMLY"/>
</dbReference>
<keyword evidence="2" id="KW-0547">Nucleotide-binding</keyword>
<proteinExistence type="inferred from homology"/>
<dbReference type="RefSeq" id="WP_348026362.1">
    <property type="nucleotide sequence ID" value="NZ_CP129113.1"/>
</dbReference>